<reference evidence="1 2" key="1">
    <citation type="journal article" date="2019" name="Commun. Biol.">
        <title>The bagworm genome reveals a unique fibroin gene that provides high tensile strength.</title>
        <authorList>
            <person name="Kono N."/>
            <person name="Nakamura H."/>
            <person name="Ohtoshi R."/>
            <person name="Tomita M."/>
            <person name="Numata K."/>
            <person name="Arakawa K."/>
        </authorList>
    </citation>
    <scope>NUCLEOTIDE SEQUENCE [LARGE SCALE GENOMIC DNA]</scope>
</reference>
<protein>
    <submittedName>
        <fullName evidence="1">Uncharacterized protein</fullName>
    </submittedName>
</protein>
<keyword evidence="2" id="KW-1185">Reference proteome</keyword>
<dbReference type="Proteomes" id="UP000299102">
    <property type="component" value="Unassembled WGS sequence"/>
</dbReference>
<gene>
    <name evidence="1" type="ORF">EVAR_25919_1</name>
</gene>
<dbReference type="AlphaFoldDB" id="A0A4C1W2E5"/>
<sequence>MYEILTKFTPELSRNRAGDARAPLKLVTEKLKAENSRGKSGADLRAAYGFLPDRRETAQRQSQRRGLDCGGFPVGACAKRRSNNCHPLFMYLFV</sequence>
<dbReference type="EMBL" id="BGZK01000466">
    <property type="protein sequence ID" value="GBP45213.1"/>
    <property type="molecule type" value="Genomic_DNA"/>
</dbReference>
<evidence type="ECO:0000313" key="1">
    <source>
        <dbReference type="EMBL" id="GBP45213.1"/>
    </source>
</evidence>
<name>A0A4C1W2E5_EUMVA</name>
<comment type="caution">
    <text evidence="1">The sequence shown here is derived from an EMBL/GenBank/DDBJ whole genome shotgun (WGS) entry which is preliminary data.</text>
</comment>
<accession>A0A4C1W2E5</accession>
<proteinExistence type="predicted"/>
<evidence type="ECO:0000313" key="2">
    <source>
        <dbReference type="Proteomes" id="UP000299102"/>
    </source>
</evidence>
<organism evidence="1 2">
    <name type="scientific">Eumeta variegata</name>
    <name type="common">Bagworm moth</name>
    <name type="synonym">Eumeta japonica</name>
    <dbReference type="NCBI Taxonomy" id="151549"/>
    <lineage>
        <taxon>Eukaryota</taxon>
        <taxon>Metazoa</taxon>
        <taxon>Ecdysozoa</taxon>
        <taxon>Arthropoda</taxon>
        <taxon>Hexapoda</taxon>
        <taxon>Insecta</taxon>
        <taxon>Pterygota</taxon>
        <taxon>Neoptera</taxon>
        <taxon>Endopterygota</taxon>
        <taxon>Lepidoptera</taxon>
        <taxon>Glossata</taxon>
        <taxon>Ditrysia</taxon>
        <taxon>Tineoidea</taxon>
        <taxon>Psychidae</taxon>
        <taxon>Oiketicinae</taxon>
        <taxon>Eumeta</taxon>
    </lineage>
</organism>